<dbReference type="AlphaFoldDB" id="A0A9W9E2K1"/>
<evidence type="ECO:0000313" key="2">
    <source>
        <dbReference type="EMBL" id="KAJ4855559.1"/>
    </source>
</evidence>
<sequence>MANEEQNNNLSESVLLSLGQPTKWITSEANRIPDKQFLDDFTQRLLRSEEARGVVDQSQLSFNLRGIEGSWPNKPGSDESFHTQPESPSATPYPQSVLSSSDACTLNLEAELDQLRPTFPSTLQSYIYLDRLDVHTLWGSNTATPPYLDVALAGLTCLMSEDKNDSRGHSLFMTAVRLFIVTLELDNREARRVEGALAAVLLAVYGLLTGPPSEWRVTTNMLAFFTAVTRRLAPAIPVIPSGFFKTATSHYSILLRFGFLVDTVAALHFNLPPGLSSNDLKVPMLSSNHSFRTVYDGLFTSATLPEDVHSPEDGLLLLTAILSDTLFIQRNLASITVSENSSSHRHAEMPRKSNPYATLSPDGEYHRQKLALLYALDRWHEHFGELMSSNILAYYFFCRVCLFYPHLGRLAESAGYTPQVEGAWRFRTEDNMERSEDKDLPITEEALDAAWRVLDHVNVRTQKDKCSIWFPIVVFYSALIIY</sequence>
<evidence type="ECO:0000256" key="1">
    <source>
        <dbReference type="SAM" id="MobiDB-lite"/>
    </source>
</evidence>
<dbReference type="RefSeq" id="XP_056024615.1">
    <property type="nucleotide sequence ID" value="XM_056176137.1"/>
</dbReference>
<reference evidence="2" key="1">
    <citation type="submission" date="2022-09" db="EMBL/GenBank/DDBJ databases">
        <title>Chromosome-level assembly of Trichoderma breve T069, a fungus used in development of biopesticide product.</title>
        <authorList>
            <person name="Lin R."/>
            <person name="Liu T."/>
        </authorList>
    </citation>
    <scope>NUCLEOTIDE SEQUENCE</scope>
    <source>
        <strain evidence="2">T069</strain>
    </source>
</reference>
<gene>
    <name evidence="2" type="ORF">T069G_08927</name>
</gene>
<dbReference type="GeneID" id="80870825"/>
<dbReference type="Proteomes" id="UP001140511">
    <property type="component" value="Unassembled WGS sequence"/>
</dbReference>
<accession>A0A9W9E2K1</accession>
<dbReference type="EMBL" id="JAOPEN010000006">
    <property type="protein sequence ID" value="KAJ4855559.1"/>
    <property type="molecule type" value="Genomic_DNA"/>
</dbReference>
<organism evidence="2 3">
    <name type="scientific">Trichoderma breve</name>
    <dbReference type="NCBI Taxonomy" id="2034170"/>
    <lineage>
        <taxon>Eukaryota</taxon>
        <taxon>Fungi</taxon>
        <taxon>Dikarya</taxon>
        <taxon>Ascomycota</taxon>
        <taxon>Pezizomycotina</taxon>
        <taxon>Sordariomycetes</taxon>
        <taxon>Hypocreomycetidae</taxon>
        <taxon>Hypocreales</taxon>
        <taxon>Hypocreaceae</taxon>
        <taxon>Trichoderma</taxon>
    </lineage>
</organism>
<evidence type="ECO:0008006" key="4">
    <source>
        <dbReference type="Google" id="ProtNLM"/>
    </source>
</evidence>
<evidence type="ECO:0000313" key="3">
    <source>
        <dbReference type="Proteomes" id="UP001140511"/>
    </source>
</evidence>
<name>A0A9W9E2K1_9HYPO</name>
<proteinExistence type="predicted"/>
<comment type="caution">
    <text evidence="2">The sequence shown here is derived from an EMBL/GenBank/DDBJ whole genome shotgun (WGS) entry which is preliminary data.</text>
</comment>
<feature type="region of interest" description="Disordered" evidence="1">
    <location>
        <begin position="66"/>
        <end position="98"/>
    </location>
</feature>
<feature type="compositionally biased region" description="Polar residues" evidence="1">
    <location>
        <begin position="82"/>
        <end position="98"/>
    </location>
</feature>
<protein>
    <recommendedName>
        <fullName evidence="4">Transcription factor domain-containing protein</fullName>
    </recommendedName>
</protein>
<keyword evidence="3" id="KW-1185">Reference proteome</keyword>